<proteinExistence type="predicted"/>
<dbReference type="Proteomes" id="UP000275225">
    <property type="component" value="Unassembled WGS sequence"/>
</dbReference>
<reference evidence="2 3" key="1">
    <citation type="submission" date="2018-11" db="EMBL/GenBank/DDBJ databases">
        <authorList>
            <person name="Li F."/>
        </authorList>
    </citation>
    <scope>NUCLEOTIDE SEQUENCE [LARGE SCALE GENOMIC DNA]</scope>
    <source>
        <strain evidence="2 3">YS17T</strain>
    </source>
</reference>
<dbReference type="EMBL" id="RQJX01000029">
    <property type="protein sequence ID" value="RQN01984.1"/>
    <property type="molecule type" value="Genomic_DNA"/>
</dbReference>
<gene>
    <name evidence="2" type="ORF">EHW97_14925</name>
</gene>
<dbReference type="RefSeq" id="WP_124237966.1">
    <property type="nucleotide sequence ID" value="NZ_JBHUFI010000010.1"/>
</dbReference>
<protein>
    <submittedName>
        <fullName evidence="2">Uncharacterized protein</fullName>
    </submittedName>
</protein>
<sequence>MAMLHASSAETLEDTLPEDTRLPGQGLPGYAQNPATSQGNWLDPQATTLNYMGAAKQWVRPPTLHTVANNLPTATLNDPRCSGRLGEGVTNRRDWRAAVVLLNPTAHPTASTRFGSTQEFTVRTAAFGSLPVEADVALEQPRNPQGAILPAILDQRSEMYCTGRGPYPTKPPNLERNDPNSRMSQTALTGEVGVSVRSLRVDGVELDLSDRCRAEGAQLMVTAPDYYFWNPETVDDSPRRETIMTTGYFNIQQGGLLSGTLDVPQFANCVTSNGDDLSRLLTAAVSGDGNPVTIRSEGVPPTGGLGEHTDPLTQGCPWTGNCEARLPALDIPETGSAP</sequence>
<dbReference type="AlphaFoldDB" id="A0A3N6XWA3"/>
<name>A0A3N6XWA3_9ACTN</name>
<evidence type="ECO:0000313" key="3">
    <source>
        <dbReference type="Proteomes" id="UP000275225"/>
    </source>
</evidence>
<keyword evidence="3" id="KW-1185">Reference proteome</keyword>
<feature type="region of interest" description="Disordered" evidence="1">
    <location>
        <begin position="1"/>
        <end position="41"/>
    </location>
</feature>
<comment type="caution">
    <text evidence="2">The sequence shown here is derived from an EMBL/GenBank/DDBJ whole genome shotgun (WGS) entry which is preliminary data.</text>
</comment>
<accession>A0A3N6XWA3</accession>
<organism evidence="2 3">
    <name type="scientific">Aeromicrobium camelliae</name>
    <dbReference type="NCBI Taxonomy" id="1538144"/>
    <lineage>
        <taxon>Bacteria</taxon>
        <taxon>Bacillati</taxon>
        <taxon>Actinomycetota</taxon>
        <taxon>Actinomycetes</taxon>
        <taxon>Propionibacteriales</taxon>
        <taxon>Nocardioidaceae</taxon>
        <taxon>Aeromicrobium</taxon>
    </lineage>
</organism>
<dbReference type="OrthoDB" id="3821392at2"/>
<evidence type="ECO:0000256" key="1">
    <source>
        <dbReference type="SAM" id="MobiDB-lite"/>
    </source>
</evidence>
<evidence type="ECO:0000313" key="2">
    <source>
        <dbReference type="EMBL" id="RQN01984.1"/>
    </source>
</evidence>